<dbReference type="Pfam" id="PF01594">
    <property type="entry name" value="AI-2E_transport"/>
    <property type="match status" value="1"/>
</dbReference>
<reference evidence="7 8" key="1">
    <citation type="submission" date="2020-08" db="EMBL/GenBank/DDBJ databases">
        <title>Genomic Encyclopedia of Type Strains, Phase IV (KMG-IV): sequencing the most valuable type-strain genomes for metagenomic binning, comparative biology and taxonomic classification.</title>
        <authorList>
            <person name="Goeker M."/>
        </authorList>
    </citation>
    <scope>NUCLEOTIDE SEQUENCE [LARGE SCALE GENOMIC DNA]</scope>
    <source>
        <strain evidence="7 8">DSM 29007</strain>
    </source>
</reference>
<dbReference type="AlphaFoldDB" id="A0A841H5C8"/>
<feature type="transmembrane region" description="Helical" evidence="6">
    <location>
        <begin position="221"/>
        <end position="246"/>
    </location>
</feature>
<evidence type="ECO:0000256" key="3">
    <source>
        <dbReference type="ARBA" id="ARBA00022692"/>
    </source>
</evidence>
<dbReference type="RefSeq" id="WP_170033028.1">
    <property type="nucleotide sequence ID" value="NZ_JABDTL010000001.1"/>
</dbReference>
<name>A0A841H5C8_9BACT</name>
<evidence type="ECO:0000256" key="6">
    <source>
        <dbReference type="SAM" id="Phobius"/>
    </source>
</evidence>
<evidence type="ECO:0000313" key="8">
    <source>
        <dbReference type="Proteomes" id="UP000582837"/>
    </source>
</evidence>
<keyword evidence="8" id="KW-1185">Reference proteome</keyword>
<keyword evidence="3 6" id="KW-0812">Transmembrane</keyword>
<dbReference type="EMBL" id="JACHIA010000023">
    <property type="protein sequence ID" value="MBB6073341.1"/>
    <property type="molecule type" value="Genomic_DNA"/>
</dbReference>
<dbReference type="GO" id="GO:0055085">
    <property type="term" value="P:transmembrane transport"/>
    <property type="evidence" value="ECO:0007669"/>
    <property type="project" value="TreeGrafter"/>
</dbReference>
<gene>
    <name evidence="7" type="ORF">HNQ61_005008</name>
</gene>
<dbReference type="GO" id="GO:0016020">
    <property type="term" value="C:membrane"/>
    <property type="evidence" value="ECO:0007669"/>
    <property type="project" value="UniProtKB-SubCell"/>
</dbReference>
<feature type="transmembrane region" description="Helical" evidence="6">
    <location>
        <begin position="36"/>
        <end position="53"/>
    </location>
</feature>
<evidence type="ECO:0000256" key="1">
    <source>
        <dbReference type="ARBA" id="ARBA00004141"/>
    </source>
</evidence>
<dbReference type="PANTHER" id="PTHR21716:SF62">
    <property type="entry name" value="TRANSPORT PROTEIN YDBI-RELATED"/>
    <property type="match status" value="1"/>
</dbReference>
<protein>
    <submittedName>
        <fullName evidence="7">Putative PurR-regulated permease PerM</fullName>
    </submittedName>
</protein>
<feature type="transmembrane region" description="Helical" evidence="6">
    <location>
        <begin position="162"/>
        <end position="188"/>
    </location>
</feature>
<dbReference type="PANTHER" id="PTHR21716">
    <property type="entry name" value="TRANSMEMBRANE PROTEIN"/>
    <property type="match status" value="1"/>
</dbReference>
<dbReference type="Proteomes" id="UP000582837">
    <property type="component" value="Unassembled WGS sequence"/>
</dbReference>
<comment type="subcellular location">
    <subcellularLocation>
        <location evidence="1">Membrane</location>
        <topology evidence="1">Multi-pass membrane protein</topology>
    </subcellularLocation>
</comment>
<proteinExistence type="inferred from homology"/>
<feature type="transmembrane region" description="Helical" evidence="6">
    <location>
        <begin position="88"/>
        <end position="111"/>
    </location>
</feature>
<evidence type="ECO:0000256" key="5">
    <source>
        <dbReference type="ARBA" id="ARBA00023136"/>
    </source>
</evidence>
<evidence type="ECO:0000256" key="4">
    <source>
        <dbReference type="ARBA" id="ARBA00022989"/>
    </source>
</evidence>
<evidence type="ECO:0000313" key="7">
    <source>
        <dbReference type="EMBL" id="MBB6073341.1"/>
    </source>
</evidence>
<keyword evidence="4 6" id="KW-1133">Transmembrane helix</keyword>
<organism evidence="7 8">
    <name type="scientific">Longimicrobium terrae</name>
    <dbReference type="NCBI Taxonomy" id="1639882"/>
    <lineage>
        <taxon>Bacteria</taxon>
        <taxon>Pseudomonadati</taxon>
        <taxon>Gemmatimonadota</taxon>
        <taxon>Longimicrobiia</taxon>
        <taxon>Longimicrobiales</taxon>
        <taxon>Longimicrobiaceae</taxon>
        <taxon>Longimicrobium</taxon>
    </lineage>
</organism>
<sequence length="374" mass="40294">MADDEPTLPAAAPVDAEDVKASASHSRADRVRPEHLYRAAGLIFLLALAFRFFDQLMQTFLMMYAAAIIAIGLNALRRLIPVQRKWLAAGIGLAVVGGFVALIAFGAPMLLEQARDMAGQGPAFQDQLAKWEQWLRTNTGMNIKFPPPEKMLSGMSPGGGSVMGSAASVLEILFVPLILFFGALFALATPNDRLLTPMLRVLPEGVRVAWYRIFQLLGERLLGWLKGVGIAMVGVGLLSIVALYLIGVPNALLLGLLCGLTEFLPLVGPWIGGGIATGVALMDDPSKGMWTAVAALAIQQIEANLITPWAMSRSAEIHPFVTLFALVLFGALFGFMGILLALPLVMLVWTIVQVLWVERAIETDGERIAPVVKE</sequence>
<comment type="similarity">
    <text evidence="2">Belongs to the autoinducer-2 exporter (AI-2E) (TC 2.A.86) family.</text>
</comment>
<keyword evidence="5 6" id="KW-0472">Membrane</keyword>
<dbReference type="InterPro" id="IPR002549">
    <property type="entry name" value="AI-2E-like"/>
</dbReference>
<feature type="transmembrane region" description="Helical" evidence="6">
    <location>
        <begin position="59"/>
        <end position="76"/>
    </location>
</feature>
<feature type="transmembrane region" description="Helical" evidence="6">
    <location>
        <begin position="252"/>
        <end position="282"/>
    </location>
</feature>
<evidence type="ECO:0000256" key="2">
    <source>
        <dbReference type="ARBA" id="ARBA00009773"/>
    </source>
</evidence>
<accession>A0A841H5C8</accession>
<feature type="transmembrane region" description="Helical" evidence="6">
    <location>
        <begin position="323"/>
        <end position="349"/>
    </location>
</feature>
<comment type="caution">
    <text evidence="7">The sequence shown here is derived from an EMBL/GenBank/DDBJ whole genome shotgun (WGS) entry which is preliminary data.</text>
</comment>